<evidence type="ECO:0000313" key="1">
    <source>
        <dbReference type="EMBL" id="THG54460.1"/>
    </source>
</evidence>
<name>A0AC61S732_9BACT</name>
<gene>
    <name evidence="1" type="ORF">E5990_02810</name>
</gene>
<proteinExistence type="predicted"/>
<accession>A0AC61S732</accession>
<evidence type="ECO:0000313" key="2">
    <source>
        <dbReference type="Proteomes" id="UP000305401"/>
    </source>
</evidence>
<sequence>MKNTKKIKVTVCPQAPYSDGGDSVSVKNMRPDVARGCLSPVGTFQQSATINGVPLLVMDKPGGNCIFSYNDHRLWVSYGAGSLAVADVGSCPLAAMADGDTAVFMISGRAPLRLKYISTNEGIPEWRDISASGTLPEVGFVCKEKHTLSAATDPFLLDGDYVHWNGPLSDKDKDVVTRSFTSVYEHIADQAGRRGLFTQPVMIWWRMLDEKGRVVHKSLPVLLSPSGVQGMDRVEAVVEQQGGRFKKVRPVLLKVDAFLPAVKITRPSSMAWTVEVLITPPVETVMMEKGEASFIFNGSTAVEASLLIGLPQVMDCRRMAGLMLDRLEAVSQVALRIPASEATAEPVIIPHVGIKGVKAVQNKLMSAVGKPVSKESGLIMECSVPHSFSAGAVALAGDMALWGNVSPVHCMPNGVASLATETDSAAAWAGAVCAEISDGEVLGDTSSGLNNAPVALSALIAYPLASCEAV</sequence>
<organism evidence="1 2">
    <name type="scientific">Muribaculum caecicola</name>
    <dbReference type="NCBI Taxonomy" id="3038144"/>
    <lineage>
        <taxon>Bacteria</taxon>
        <taxon>Pseudomonadati</taxon>
        <taxon>Bacteroidota</taxon>
        <taxon>Bacteroidia</taxon>
        <taxon>Bacteroidales</taxon>
        <taxon>Muribaculaceae</taxon>
        <taxon>Muribaculum</taxon>
    </lineage>
</organism>
<feature type="non-terminal residue" evidence="1">
    <location>
        <position position="470"/>
    </location>
</feature>
<reference evidence="1" key="1">
    <citation type="submission" date="2019-04" db="EMBL/GenBank/DDBJ databases">
        <title>Microbes associate with the intestines of laboratory mice.</title>
        <authorList>
            <person name="Navarre W."/>
            <person name="Wong E."/>
            <person name="Huang K.C."/>
            <person name="Tropini C."/>
            <person name="Ng K."/>
            <person name="Yu B."/>
        </authorList>
    </citation>
    <scope>NUCLEOTIDE SEQUENCE</scope>
    <source>
        <strain evidence="1">NM86_A22</strain>
    </source>
</reference>
<dbReference type="EMBL" id="SSTG01000018">
    <property type="protein sequence ID" value="THG54460.1"/>
    <property type="molecule type" value="Genomic_DNA"/>
</dbReference>
<protein>
    <submittedName>
        <fullName evidence="1">Uncharacterized protein</fullName>
    </submittedName>
</protein>
<keyword evidence="2" id="KW-1185">Reference proteome</keyword>
<comment type="caution">
    <text evidence="1">The sequence shown here is derived from an EMBL/GenBank/DDBJ whole genome shotgun (WGS) entry which is preliminary data.</text>
</comment>
<dbReference type="Proteomes" id="UP000305401">
    <property type="component" value="Unassembled WGS sequence"/>
</dbReference>